<keyword evidence="2" id="KW-0963">Cytoplasm</keyword>
<dbReference type="GO" id="GO:0045893">
    <property type="term" value="P:positive regulation of DNA-templated transcription"/>
    <property type="evidence" value="ECO:0007669"/>
    <property type="project" value="InterPro"/>
</dbReference>
<dbReference type="InterPro" id="IPR000551">
    <property type="entry name" value="MerR-type_HTH_dom"/>
</dbReference>
<keyword evidence="8" id="KW-1185">Reference proteome</keyword>
<dbReference type="Pfam" id="PF13411">
    <property type="entry name" value="MerR_1"/>
    <property type="match status" value="1"/>
</dbReference>
<organism evidence="7 8">
    <name type="scientific">Sphingopyxis granuli</name>
    <dbReference type="NCBI Taxonomy" id="267128"/>
    <lineage>
        <taxon>Bacteria</taxon>
        <taxon>Pseudomonadati</taxon>
        <taxon>Pseudomonadota</taxon>
        <taxon>Alphaproteobacteria</taxon>
        <taxon>Sphingomonadales</taxon>
        <taxon>Sphingomonadaceae</taxon>
        <taxon>Sphingopyxis</taxon>
    </lineage>
</organism>
<protein>
    <submittedName>
        <fullName evidence="7">HTH-type transcriptional regulator HmrR</fullName>
        <ecNumber evidence="7">4.1.1.44</ecNumber>
    </submittedName>
</protein>
<keyword evidence="4" id="KW-0238">DNA-binding</keyword>
<dbReference type="RefSeq" id="WP_067186606.1">
    <property type="nucleotide sequence ID" value="NZ_CP012199.1"/>
</dbReference>
<keyword evidence="3" id="KW-0805">Transcription regulation</keyword>
<reference evidence="7 8" key="1">
    <citation type="journal article" date="2016" name="BMC Genomics">
        <title>Genomic analysis of the nitrate-respiring Sphingopyxis granuli (formerly Sphingomonas macrogoltabida) strain TFA.</title>
        <authorList>
            <person name="Garcia-Romero I."/>
            <person name="Perez-Pulido A.J."/>
            <person name="Gonzalez-Flores Y.E."/>
            <person name="Reyes-Ramirez F."/>
            <person name="Santero E."/>
            <person name="Floriano B."/>
        </authorList>
    </citation>
    <scope>NUCLEOTIDE SEQUENCE [LARGE SCALE GENOMIC DNA]</scope>
    <source>
        <strain evidence="7 8">TFA</strain>
    </source>
</reference>
<dbReference type="SMART" id="SM00422">
    <property type="entry name" value="HTH_MERR"/>
    <property type="match status" value="1"/>
</dbReference>
<evidence type="ECO:0000259" key="6">
    <source>
        <dbReference type="PROSITE" id="PS50937"/>
    </source>
</evidence>
<dbReference type="EC" id="4.1.1.44" evidence="7"/>
<dbReference type="GO" id="GO:0005737">
    <property type="term" value="C:cytoplasm"/>
    <property type="evidence" value="ECO:0007669"/>
    <property type="project" value="UniProtKB-SubCell"/>
</dbReference>
<dbReference type="GO" id="GO:0005507">
    <property type="term" value="F:copper ion binding"/>
    <property type="evidence" value="ECO:0007669"/>
    <property type="project" value="InterPro"/>
</dbReference>
<dbReference type="PRINTS" id="PR00040">
    <property type="entry name" value="HTHMERR"/>
</dbReference>
<sequence>MNIGAASKASGVSQRMIRHYEKIGLIPAPLRRDSGYRDYTDADVHRLRFIANARDLGFPIEDIRGLLGLWSNNQRASAEVKALAIARAEELGRKAEALQALRRTLLELAERCHGDDRPDCPIIERMSGDADGAISYM</sequence>
<evidence type="ECO:0000256" key="4">
    <source>
        <dbReference type="ARBA" id="ARBA00023125"/>
    </source>
</evidence>
<dbReference type="Proteomes" id="UP000058599">
    <property type="component" value="Chromosome"/>
</dbReference>
<dbReference type="EMBL" id="CP012199">
    <property type="protein sequence ID" value="AMG76497.1"/>
    <property type="molecule type" value="Genomic_DNA"/>
</dbReference>
<name>A0AA86GNN5_9SPHN</name>
<evidence type="ECO:0000313" key="7">
    <source>
        <dbReference type="EMBL" id="AMG76497.1"/>
    </source>
</evidence>
<dbReference type="KEGG" id="sgi:SGRAN_4171"/>
<comment type="subcellular location">
    <subcellularLocation>
        <location evidence="1">Cytoplasm</location>
    </subcellularLocation>
</comment>
<dbReference type="PROSITE" id="PS00552">
    <property type="entry name" value="HTH_MERR_1"/>
    <property type="match status" value="1"/>
</dbReference>
<dbReference type="GO" id="GO:0003700">
    <property type="term" value="F:DNA-binding transcription factor activity"/>
    <property type="evidence" value="ECO:0007669"/>
    <property type="project" value="InterPro"/>
</dbReference>
<dbReference type="PANTHER" id="PTHR30204:SF94">
    <property type="entry name" value="HEAVY METAL-DEPENDENT TRANSCRIPTIONAL REGULATOR HI_0293-RELATED"/>
    <property type="match status" value="1"/>
</dbReference>
<evidence type="ECO:0000256" key="2">
    <source>
        <dbReference type="ARBA" id="ARBA00022490"/>
    </source>
</evidence>
<evidence type="ECO:0000256" key="1">
    <source>
        <dbReference type="ARBA" id="ARBA00004496"/>
    </source>
</evidence>
<dbReference type="InterPro" id="IPR009061">
    <property type="entry name" value="DNA-bd_dom_put_sf"/>
</dbReference>
<gene>
    <name evidence="7" type="primary">hmrR3</name>
    <name evidence="7" type="ORF">SGRAN_4171</name>
</gene>
<dbReference type="AlphaFoldDB" id="A0AA86GNN5"/>
<dbReference type="CDD" id="cd01108">
    <property type="entry name" value="HTH_CueR"/>
    <property type="match status" value="1"/>
</dbReference>
<keyword evidence="5" id="KW-0804">Transcription</keyword>
<evidence type="ECO:0000256" key="5">
    <source>
        <dbReference type="ARBA" id="ARBA00023163"/>
    </source>
</evidence>
<dbReference type="PROSITE" id="PS50937">
    <property type="entry name" value="HTH_MERR_2"/>
    <property type="match status" value="1"/>
</dbReference>
<dbReference type="GO" id="GO:0047575">
    <property type="term" value="F:4-carboxymuconolactone decarboxylase activity"/>
    <property type="evidence" value="ECO:0007669"/>
    <property type="project" value="UniProtKB-EC"/>
</dbReference>
<dbReference type="InterPro" id="IPR047057">
    <property type="entry name" value="MerR_fam"/>
</dbReference>
<dbReference type="Gene3D" id="1.10.1660.10">
    <property type="match status" value="1"/>
</dbReference>
<keyword evidence="7" id="KW-0456">Lyase</keyword>
<dbReference type="InterPro" id="IPR011789">
    <property type="entry name" value="CueR"/>
</dbReference>
<dbReference type="GO" id="GO:0003677">
    <property type="term" value="F:DNA binding"/>
    <property type="evidence" value="ECO:0007669"/>
    <property type="project" value="UniProtKB-KW"/>
</dbReference>
<dbReference type="NCBIfam" id="TIGR02044">
    <property type="entry name" value="CueR"/>
    <property type="match status" value="1"/>
</dbReference>
<feature type="domain" description="HTH merR-type" evidence="6">
    <location>
        <begin position="1"/>
        <end position="69"/>
    </location>
</feature>
<dbReference type="PANTHER" id="PTHR30204">
    <property type="entry name" value="REDOX-CYCLING DRUG-SENSING TRANSCRIPTIONAL ACTIVATOR SOXR"/>
    <property type="match status" value="1"/>
</dbReference>
<evidence type="ECO:0000256" key="3">
    <source>
        <dbReference type="ARBA" id="ARBA00023015"/>
    </source>
</evidence>
<proteinExistence type="predicted"/>
<accession>A0AA86GNN5</accession>
<evidence type="ECO:0000313" key="8">
    <source>
        <dbReference type="Proteomes" id="UP000058599"/>
    </source>
</evidence>
<dbReference type="SUPFAM" id="SSF46955">
    <property type="entry name" value="Putative DNA-binding domain"/>
    <property type="match status" value="1"/>
</dbReference>